<keyword evidence="4" id="KW-1185">Reference proteome</keyword>
<feature type="region of interest" description="Disordered" evidence="1">
    <location>
        <begin position="271"/>
        <end position="298"/>
    </location>
</feature>
<feature type="transmembrane region" description="Helical" evidence="2">
    <location>
        <begin position="436"/>
        <end position="457"/>
    </location>
</feature>
<keyword evidence="2" id="KW-0472">Membrane</keyword>
<dbReference type="VEuPathDB" id="CryptoDB:Vbra_15365"/>
<feature type="transmembrane region" description="Helical" evidence="2">
    <location>
        <begin position="331"/>
        <end position="353"/>
    </location>
</feature>
<dbReference type="Proteomes" id="UP000041254">
    <property type="component" value="Unassembled WGS sequence"/>
</dbReference>
<organism evidence="3 4">
    <name type="scientific">Vitrella brassicaformis (strain CCMP3155)</name>
    <dbReference type="NCBI Taxonomy" id="1169540"/>
    <lineage>
        <taxon>Eukaryota</taxon>
        <taxon>Sar</taxon>
        <taxon>Alveolata</taxon>
        <taxon>Colpodellida</taxon>
        <taxon>Vitrellaceae</taxon>
        <taxon>Vitrella</taxon>
    </lineage>
</organism>
<name>A0A0G4FGQ1_VITBC</name>
<feature type="transmembrane region" description="Helical" evidence="2">
    <location>
        <begin position="146"/>
        <end position="179"/>
    </location>
</feature>
<dbReference type="PhylomeDB" id="A0A0G4FGQ1"/>
<dbReference type="AlphaFoldDB" id="A0A0G4FGQ1"/>
<sequence>MHQVIGRQTNSKRPESAHSSENGTPSPDHSRLSALPPLADSDAAAPSSPAEKEETPTSVTEGGGASEAYWRLFPLALTLGAGQQITITFFQTSVGYFQGLLKSNKVLLFFVLTNFLPAPLMISLQIKYDSVFDQLYGTDSTYLFRTSFVTIVAGVVCFCAGFADTWAGVLTVGILLGCLTSALLSSSQQLLATGDSKLPAVVKLGTGVAAGTTVLVTKLSGFKPDASRTEILIFLAVPLIVTTFCVVIYGVFHCTHQLRAIYDLILEGSDESPRSGRGEYTRQMDSGTLSGSGLGSPTPAQHLLQPSLGPRYESRFHLLPPSLDREATITLWLLGICLLVNRLCLMSLMPFLAFFGGPIASQDLLLSKLVGDFLGNLMSILINPRQVAKWLHRAMPPVMVTALLAMEMTIFAWMVLDPISACTKEDVLDPRLVALVIIYYLIGGFTENAASVFAGAAVPSPRRPDAIRFVAIGIYTGLSIGLVGATIAIYAHPKFLRQA</sequence>
<accession>A0A0G4FGQ1</accession>
<dbReference type="EMBL" id="CDMY01000436">
    <property type="protein sequence ID" value="CEM12622.1"/>
    <property type="molecule type" value="Genomic_DNA"/>
</dbReference>
<feature type="transmembrane region" description="Helical" evidence="2">
    <location>
        <begin position="106"/>
        <end position="126"/>
    </location>
</feature>
<feature type="region of interest" description="Disordered" evidence="1">
    <location>
        <begin position="1"/>
        <end position="63"/>
    </location>
</feature>
<evidence type="ECO:0000256" key="1">
    <source>
        <dbReference type="SAM" id="MobiDB-lite"/>
    </source>
</evidence>
<keyword evidence="2" id="KW-1133">Transmembrane helix</keyword>
<feature type="compositionally biased region" description="Low complexity" evidence="1">
    <location>
        <begin position="32"/>
        <end position="49"/>
    </location>
</feature>
<keyword evidence="2" id="KW-0812">Transmembrane</keyword>
<reference evidence="3 4" key="1">
    <citation type="submission" date="2014-11" db="EMBL/GenBank/DDBJ databases">
        <authorList>
            <person name="Zhu J."/>
            <person name="Qi W."/>
            <person name="Song R."/>
        </authorList>
    </citation>
    <scope>NUCLEOTIDE SEQUENCE [LARGE SCALE GENOMIC DNA]</scope>
</reference>
<proteinExistence type="predicted"/>
<feature type="transmembrane region" description="Helical" evidence="2">
    <location>
        <begin position="394"/>
        <end position="416"/>
    </location>
</feature>
<feature type="compositionally biased region" description="Low complexity" evidence="1">
    <location>
        <begin position="286"/>
        <end position="298"/>
    </location>
</feature>
<gene>
    <name evidence="3" type="ORF">Vbra_15365</name>
</gene>
<evidence type="ECO:0000256" key="2">
    <source>
        <dbReference type="SAM" id="Phobius"/>
    </source>
</evidence>
<feature type="compositionally biased region" description="Polar residues" evidence="1">
    <location>
        <begin position="1"/>
        <end position="11"/>
    </location>
</feature>
<protein>
    <submittedName>
        <fullName evidence="3">Uncharacterized protein</fullName>
    </submittedName>
</protein>
<feature type="transmembrane region" description="Helical" evidence="2">
    <location>
        <begin position="469"/>
        <end position="491"/>
    </location>
</feature>
<dbReference type="InParanoid" id="A0A0G4FGQ1"/>
<evidence type="ECO:0000313" key="3">
    <source>
        <dbReference type="EMBL" id="CEM12622.1"/>
    </source>
</evidence>
<feature type="transmembrane region" description="Helical" evidence="2">
    <location>
        <begin position="231"/>
        <end position="252"/>
    </location>
</feature>
<evidence type="ECO:0000313" key="4">
    <source>
        <dbReference type="Proteomes" id="UP000041254"/>
    </source>
</evidence>
<feature type="compositionally biased region" description="Basic and acidic residues" evidence="1">
    <location>
        <begin position="271"/>
        <end position="282"/>
    </location>
</feature>